<protein>
    <recommendedName>
        <fullName evidence="9">Transcriptional regulatory protein SDS3</fullName>
    </recommendedName>
</protein>
<keyword evidence="3" id="KW-0805">Transcription regulation</keyword>
<evidence type="ECO:0000313" key="7">
    <source>
        <dbReference type="EMBL" id="SGZ38402.1"/>
    </source>
</evidence>
<evidence type="ECO:0000256" key="4">
    <source>
        <dbReference type="ARBA" id="ARBA00023163"/>
    </source>
</evidence>
<evidence type="ECO:0000313" key="8">
    <source>
        <dbReference type="Proteomes" id="UP000183365"/>
    </source>
</evidence>
<dbReference type="VEuPathDB" id="FungiDB:HGUI_00602"/>
<dbReference type="OrthoDB" id="70376at2759"/>
<dbReference type="GO" id="GO:0010468">
    <property type="term" value="P:regulation of gene expression"/>
    <property type="evidence" value="ECO:0007669"/>
    <property type="project" value="UniProtKB-ARBA"/>
</dbReference>
<feature type="region of interest" description="Disordered" evidence="6">
    <location>
        <begin position="268"/>
        <end position="311"/>
    </location>
</feature>
<reference evidence="8" key="1">
    <citation type="submission" date="2016-11" db="EMBL/GenBank/DDBJ databases">
        <authorList>
            <person name="Guldener U."/>
        </authorList>
    </citation>
    <scope>NUCLEOTIDE SEQUENCE [LARGE SCALE GENOMIC DNA]</scope>
</reference>
<evidence type="ECO:0000256" key="3">
    <source>
        <dbReference type="ARBA" id="ARBA00023015"/>
    </source>
</evidence>
<evidence type="ECO:0000256" key="1">
    <source>
        <dbReference type="ARBA" id="ARBA00004123"/>
    </source>
</evidence>
<proteinExistence type="predicted"/>
<gene>
    <name evidence="7" type="ORF">HGUI_00602</name>
</gene>
<evidence type="ECO:0000256" key="5">
    <source>
        <dbReference type="ARBA" id="ARBA00023242"/>
    </source>
</evidence>
<keyword evidence="4" id="KW-0804">Transcription</keyword>
<dbReference type="SMART" id="SM01401">
    <property type="entry name" value="Sds3"/>
    <property type="match status" value="1"/>
</dbReference>
<dbReference type="InterPro" id="IPR013907">
    <property type="entry name" value="Sds3"/>
</dbReference>
<feature type="region of interest" description="Disordered" evidence="6">
    <location>
        <begin position="351"/>
        <end position="386"/>
    </location>
</feature>
<dbReference type="PANTHER" id="PTHR21964">
    <property type="entry name" value="BREAST CANCER METASTASIS-SUPPRESSOR 1"/>
    <property type="match status" value="1"/>
</dbReference>
<name>A0A1L0AVC9_9ASCO</name>
<dbReference type="GO" id="GO:0005654">
    <property type="term" value="C:nucleoplasm"/>
    <property type="evidence" value="ECO:0007669"/>
    <property type="project" value="UniProtKB-ARBA"/>
</dbReference>
<evidence type="ECO:0000256" key="2">
    <source>
        <dbReference type="ARBA" id="ARBA00022491"/>
    </source>
</evidence>
<keyword evidence="5" id="KW-0539">Nucleus</keyword>
<accession>A0A1L0AVC9</accession>
<organism evidence="7 8">
    <name type="scientific">Hanseniaspora guilliermondii</name>
    <dbReference type="NCBI Taxonomy" id="56406"/>
    <lineage>
        <taxon>Eukaryota</taxon>
        <taxon>Fungi</taxon>
        <taxon>Dikarya</taxon>
        <taxon>Ascomycota</taxon>
        <taxon>Saccharomycotina</taxon>
        <taxon>Saccharomycetes</taxon>
        <taxon>Saccharomycodales</taxon>
        <taxon>Saccharomycodaceae</taxon>
        <taxon>Hanseniaspora</taxon>
    </lineage>
</organism>
<dbReference type="EMBL" id="FQNF01000007">
    <property type="protein sequence ID" value="SGZ38402.1"/>
    <property type="molecule type" value="Genomic_DNA"/>
</dbReference>
<keyword evidence="8" id="KW-1185">Reference proteome</keyword>
<dbReference type="Proteomes" id="UP000183365">
    <property type="component" value="Unassembled WGS sequence"/>
</dbReference>
<dbReference type="Pfam" id="PF08598">
    <property type="entry name" value="Sds3"/>
    <property type="match status" value="1"/>
</dbReference>
<comment type="subcellular location">
    <subcellularLocation>
        <location evidence="1">Nucleus</location>
    </subcellularLocation>
</comment>
<sequence>MESNKINIDNENTKQSISNTAMKQQKKKKQSMENRIHKLHTKFTSDRHQHYQNKLNTLQARLTAMHEVQNEDPEFNRMMRDLQEERDLELVKLRLFEEYRIARVNKEFQQDIEEVKMEYEKVVTNLKKKLFENIETQIKSLQEEKILLDVANEKNYNMDKQTIQDMKYTYNEEILGYNKTRSGKGAYSVTGSNEDLKTAFLTAAAVVNSGENYDSVVKNNDNVLSNLSDPYMSDAHNAILSDDLLSGLISASGGLGNSDIKRSLRKRMTSIKPLNNTPEIQETDELQKTNKKKKNGSDKKTSNNQGPQAENDELAISAEWLYEIQNFESLRNLLMDKSLFDLSNKYYFSLSDNNQGSGDGSNGSNGRRYERKQPLKTAPKLEGLNNDQVTDDLNFIREKIGKKKLPY</sequence>
<keyword evidence="2" id="KW-0678">Repressor</keyword>
<evidence type="ECO:0000256" key="6">
    <source>
        <dbReference type="SAM" id="MobiDB-lite"/>
    </source>
</evidence>
<evidence type="ECO:0008006" key="9">
    <source>
        <dbReference type="Google" id="ProtNLM"/>
    </source>
</evidence>
<dbReference type="AlphaFoldDB" id="A0A1L0AVC9"/>